<comment type="similarity">
    <text evidence="1">Belongs to the UPF0489 family.</text>
</comment>
<comment type="caution">
    <text evidence="2">The sequence shown here is derived from an EMBL/GenBank/DDBJ whole genome shotgun (WGS) entry which is preliminary data.</text>
</comment>
<proteinExistence type="inferred from homology"/>
<gene>
    <name evidence="2" type="ORF">Zmor_026609</name>
</gene>
<accession>A0AA38M5G9</accession>
<dbReference type="Pfam" id="PF12640">
    <property type="entry name" value="UPF0489"/>
    <property type="match status" value="1"/>
</dbReference>
<dbReference type="AlphaFoldDB" id="A0AA38M5G9"/>
<keyword evidence="3" id="KW-1185">Reference proteome</keyword>
<dbReference type="PANTHER" id="PTHR13225">
    <property type="entry name" value="MISEXPRESSION SUPPRESSOR OF RAS 6"/>
    <property type="match status" value="1"/>
</dbReference>
<sequence length="361" mass="42601">MCPFWSTGSHLKKHRKLPIYVVEYHNEVLPHIYRNIGSKYLPLEGTTIVHFDSHPDMLIPKNMPESYVYEKEKLFEEISIENWMLPGTYAGHFKSLWWIKPPWAKQMEDSCQTFRIGANKNGHIRVDCKENYFISECLVTRSEDLTKTKEVFLGVVTLGEDFDRRVLTKIEQPYILDIDLDFFSTSNPFKEIYSKSNTYTHLKEIYKFQQPKNKEDIFECVQSREKQIGELEAVFKHLQEHKTLPEEVPCGVRELRDCLLKNYKEEEIDWELVHDAGCTCDDTELPHHVSSEEELTVMFERFRGFVEGLKVEPVIVTVSRSTEDDYTPSEDVEKIQEFVLECLRKRFECGEIVLDYQKETE</sequence>
<dbReference type="PANTHER" id="PTHR13225:SF3">
    <property type="entry name" value="UPF0489 PROTEIN C5ORF22"/>
    <property type="match status" value="1"/>
</dbReference>
<evidence type="ECO:0000313" key="3">
    <source>
        <dbReference type="Proteomes" id="UP001168821"/>
    </source>
</evidence>
<name>A0AA38M5G9_9CUCU</name>
<evidence type="ECO:0000256" key="1">
    <source>
        <dbReference type="ARBA" id="ARBA00007099"/>
    </source>
</evidence>
<protein>
    <submittedName>
        <fullName evidence="2">Uncharacterized protein</fullName>
    </submittedName>
</protein>
<reference evidence="2" key="1">
    <citation type="journal article" date="2023" name="G3 (Bethesda)">
        <title>Whole genome assemblies of Zophobas morio and Tenebrio molitor.</title>
        <authorList>
            <person name="Kaur S."/>
            <person name="Stinson S.A."/>
            <person name="diCenzo G.C."/>
        </authorList>
    </citation>
    <scope>NUCLEOTIDE SEQUENCE</scope>
    <source>
        <strain evidence="2">QUZm001</strain>
    </source>
</reference>
<evidence type="ECO:0000313" key="2">
    <source>
        <dbReference type="EMBL" id="KAJ3643928.1"/>
    </source>
</evidence>
<dbReference type="InterPro" id="IPR024131">
    <property type="entry name" value="UPF0489"/>
</dbReference>
<dbReference type="EMBL" id="JALNTZ010000008">
    <property type="protein sequence ID" value="KAJ3643928.1"/>
    <property type="molecule type" value="Genomic_DNA"/>
</dbReference>
<dbReference type="Proteomes" id="UP001168821">
    <property type="component" value="Unassembled WGS sequence"/>
</dbReference>
<organism evidence="2 3">
    <name type="scientific">Zophobas morio</name>
    <dbReference type="NCBI Taxonomy" id="2755281"/>
    <lineage>
        <taxon>Eukaryota</taxon>
        <taxon>Metazoa</taxon>
        <taxon>Ecdysozoa</taxon>
        <taxon>Arthropoda</taxon>
        <taxon>Hexapoda</taxon>
        <taxon>Insecta</taxon>
        <taxon>Pterygota</taxon>
        <taxon>Neoptera</taxon>
        <taxon>Endopterygota</taxon>
        <taxon>Coleoptera</taxon>
        <taxon>Polyphaga</taxon>
        <taxon>Cucujiformia</taxon>
        <taxon>Tenebrionidae</taxon>
        <taxon>Zophobas</taxon>
    </lineage>
</organism>